<feature type="compositionally biased region" description="Low complexity" evidence="7">
    <location>
        <begin position="70"/>
        <end position="82"/>
    </location>
</feature>
<dbReference type="Proteomes" id="UP001205906">
    <property type="component" value="Unassembled WGS sequence"/>
</dbReference>
<evidence type="ECO:0000259" key="10">
    <source>
        <dbReference type="Pfam" id="PF13807"/>
    </source>
</evidence>
<keyword evidence="3 8" id="KW-0812">Transmembrane</keyword>
<evidence type="ECO:0000256" key="5">
    <source>
        <dbReference type="ARBA" id="ARBA00023136"/>
    </source>
</evidence>
<feature type="transmembrane region" description="Helical" evidence="8">
    <location>
        <begin position="594"/>
        <end position="621"/>
    </location>
</feature>
<gene>
    <name evidence="11" type="ORF">NGM99_01210</name>
</gene>
<reference evidence="11 12" key="1">
    <citation type="submission" date="2022-06" db="EMBL/GenBank/DDBJ databases">
        <title>Mesorhizobium sp. strain RP14 Genome sequencing and assembly.</title>
        <authorList>
            <person name="Kim I."/>
        </authorList>
    </citation>
    <scope>NUCLEOTIDE SEQUENCE [LARGE SCALE GENOMIC DNA]</scope>
    <source>
        <strain evidence="12">RP14(2022)</strain>
    </source>
</reference>
<keyword evidence="12" id="KW-1185">Reference proteome</keyword>
<feature type="region of interest" description="Disordered" evidence="7">
    <location>
        <begin position="1"/>
        <end position="149"/>
    </location>
</feature>
<feature type="domain" description="Tyrosine-protein kinase G-rich" evidence="10">
    <location>
        <begin position="543"/>
        <end position="614"/>
    </location>
</feature>
<dbReference type="InterPro" id="IPR050445">
    <property type="entry name" value="Bact_polysacc_biosynth/exp"/>
</dbReference>
<evidence type="ECO:0000313" key="12">
    <source>
        <dbReference type="Proteomes" id="UP001205906"/>
    </source>
</evidence>
<proteinExistence type="predicted"/>
<dbReference type="EMBL" id="JAMXQS010000001">
    <property type="protein sequence ID" value="MCO6048407.1"/>
    <property type="molecule type" value="Genomic_DNA"/>
</dbReference>
<comment type="subcellular location">
    <subcellularLocation>
        <location evidence="1">Cell membrane</location>
        <topology evidence="1">Multi-pass membrane protein</topology>
    </subcellularLocation>
</comment>
<keyword evidence="4 8" id="KW-1133">Transmembrane helix</keyword>
<comment type="caution">
    <text evidence="11">The sequence shown here is derived from an EMBL/GenBank/DDBJ whole genome shotgun (WGS) entry which is preliminary data.</text>
</comment>
<feature type="transmembrane region" description="Helical" evidence="8">
    <location>
        <begin position="183"/>
        <end position="201"/>
    </location>
</feature>
<dbReference type="PANTHER" id="PTHR32309">
    <property type="entry name" value="TYROSINE-PROTEIN KINASE"/>
    <property type="match status" value="1"/>
</dbReference>
<dbReference type="PANTHER" id="PTHR32309:SF13">
    <property type="entry name" value="FERRIC ENTEROBACTIN TRANSPORT PROTEIN FEPE"/>
    <property type="match status" value="1"/>
</dbReference>
<keyword evidence="2" id="KW-1003">Cell membrane</keyword>
<protein>
    <submittedName>
        <fullName evidence="11">Wzz/FepE/Etk N-terminal domain-containing protein</fullName>
    </submittedName>
</protein>
<accession>A0ABT1C0P8</accession>
<evidence type="ECO:0000259" key="9">
    <source>
        <dbReference type="Pfam" id="PF02706"/>
    </source>
</evidence>
<dbReference type="InterPro" id="IPR032807">
    <property type="entry name" value="GNVR"/>
</dbReference>
<evidence type="ECO:0000256" key="1">
    <source>
        <dbReference type="ARBA" id="ARBA00004651"/>
    </source>
</evidence>
<feature type="domain" description="Polysaccharide chain length determinant N-terminal" evidence="9">
    <location>
        <begin position="176"/>
        <end position="261"/>
    </location>
</feature>
<sequence length="664" mass="70197">MFQTEDGHKPARGGSLLSVKPSDRPAHEKRPALSPAEAAAIAERNWQDANPVSPTPQPTSVDTLPPAPPTSLAAAIAAARARPGPPPSEPGLFDRMRGWAAARAATETPSEADAAPQTPPPPPVAPAADLAPRATPIAPRPETAPRPIIEYGPIPLADASGGGTWRPLIDPVLVARHVARSKSLIFVGALLGALIGVGIAVSTPKRYEASTEILIDPRDLKLVERDLTGAGLPSEATVAIVENQVRVLTSGNVLAKVVSDLRLAEDPEFNGTRGEGGLRGLVADLRSLVSGAGPSGDPSVRRRALAMENLREKLEVSRTGKTFVIRVGAITEEPEKSASIANTMAATFLQTYGEIQSGTAGRAAEELNARLSELRKGVEDAERAVETFKAQNDLVDAQGRLISDDEILKLNDQLATARARSLELDARAASARGVDANAVLNGALPEGVSSNLVTELRAQYAAQKAEADRLAVRLGPRHPQLLAVQAQLSGAREQLEGELRRIVTSTQVEQRRAADLVAQLSARLAQLKVRQGDNSSNLVTLRELEREATSKRAVYESYLLRARETGEQQGINTANMSVISPAEPPLEALGPSRAIISLTGLILGALAGLGLAILLGAWASLRARTTEPVRTSSDTTAEVEHLRASLQSLRETVRELTEARAGRG</sequence>
<feature type="compositionally biased region" description="Basic and acidic residues" evidence="7">
    <location>
        <begin position="21"/>
        <end position="31"/>
    </location>
</feature>
<dbReference type="InterPro" id="IPR003856">
    <property type="entry name" value="LPS_length_determ_N"/>
</dbReference>
<evidence type="ECO:0000256" key="7">
    <source>
        <dbReference type="SAM" id="MobiDB-lite"/>
    </source>
</evidence>
<feature type="compositionally biased region" description="Polar residues" evidence="7">
    <location>
        <begin position="47"/>
        <end position="62"/>
    </location>
</feature>
<evidence type="ECO:0000256" key="4">
    <source>
        <dbReference type="ARBA" id="ARBA00022989"/>
    </source>
</evidence>
<feature type="compositionally biased region" description="Low complexity" evidence="7">
    <location>
        <begin position="126"/>
        <end position="136"/>
    </location>
</feature>
<keyword evidence="6" id="KW-0175">Coiled coil</keyword>
<evidence type="ECO:0000256" key="3">
    <source>
        <dbReference type="ARBA" id="ARBA00022692"/>
    </source>
</evidence>
<organism evidence="11 12">
    <name type="scientific">Mesorhizobium liriopis</name>
    <dbReference type="NCBI Taxonomy" id="2953882"/>
    <lineage>
        <taxon>Bacteria</taxon>
        <taxon>Pseudomonadati</taxon>
        <taxon>Pseudomonadota</taxon>
        <taxon>Alphaproteobacteria</taxon>
        <taxon>Hyphomicrobiales</taxon>
        <taxon>Phyllobacteriaceae</taxon>
        <taxon>Mesorhizobium</taxon>
    </lineage>
</organism>
<evidence type="ECO:0000256" key="2">
    <source>
        <dbReference type="ARBA" id="ARBA00022475"/>
    </source>
</evidence>
<evidence type="ECO:0000256" key="8">
    <source>
        <dbReference type="SAM" id="Phobius"/>
    </source>
</evidence>
<feature type="coiled-coil region" evidence="6">
    <location>
        <begin position="364"/>
        <end position="398"/>
    </location>
</feature>
<keyword evidence="5 8" id="KW-0472">Membrane</keyword>
<evidence type="ECO:0000313" key="11">
    <source>
        <dbReference type="EMBL" id="MCO6048407.1"/>
    </source>
</evidence>
<dbReference type="Pfam" id="PF13807">
    <property type="entry name" value="GNVR"/>
    <property type="match status" value="1"/>
</dbReference>
<dbReference type="Pfam" id="PF02706">
    <property type="entry name" value="Wzz"/>
    <property type="match status" value="1"/>
</dbReference>
<name>A0ABT1C0P8_9HYPH</name>
<evidence type="ECO:0000256" key="6">
    <source>
        <dbReference type="SAM" id="Coils"/>
    </source>
</evidence>
<dbReference type="RefSeq" id="WP_252815222.1">
    <property type="nucleotide sequence ID" value="NZ_JAMXQS010000001.1"/>
</dbReference>